<accession>A0AAD9HIW2</accession>
<feature type="transmembrane region" description="Helical" evidence="7">
    <location>
        <begin position="211"/>
        <end position="233"/>
    </location>
</feature>
<evidence type="ECO:0000313" key="9">
    <source>
        <dbReference type="EMBL" id="KAK2029930.1"/>
    </source>
</evidence>
<dbReference type="GO" id="GO:0016020">
    <property type="term" value="C:membrane"/>
    <property type="evidence" value="ECO:0007669"/>
    <property type="project" value="UniProtKB-SubCell"/>
</dbReference>
<feature type="transmembrane region" description="Helical" evidence="7">
    <location>
        <begin position="12"/>
        <end position="31"/>
    </location>
</feature>
<dbReference type="InterPro" id="IPR049326">
    <property type="entry name" value="Rhodopsin_dom_fungi"/>
</dbReference>
<comment type="subcellular location">
    <subcellularLocation>
        <location evidence="1">Membrane</location>
        <topology evidence="1">Multi-pass membrane protein</topology>
    </subcellularLocation>
</comment>
<feature type="transmembrane region" description="Helical" evidence="7">
    <location>
        <begin position="43"/>
        <end position="65"/>
    </location>
</feature>
<keyword evidence="10" id="KW-1185">Reference proteome</keyword>
<evidence type="ECO:0000256" key="5">
    <source>
        <dbReference type="ARBA" id="ARBA00038359"/>
    </source>
</evidence>
<keyword evidence="2 7" id="KW-0812">Transmembrane</keyword>
<dbReference type="EMBL" id="MU842857">
    <property type="protein sequence ID" value="KAK2029930.1"/>
    <property type="molecule type" value="Genomic_DNA"/>
</dbReference>
<reference evidence="9" key="1">
    <citation type="submission" date="2021-06" db="EMBL/GenBank/DDBJ databases">
        <title>Comparative genomics, transcriptomics and evolutionary studies reveal genomic signatures of adaptation to plant cell wall in hemibiotrophic fungi.</title>
        <authorList>
            <consortium name="DOE Joint Genome Institute"/>
            <person name="Baroncelli R."/>
            <person name="Diaz J.F."/>
            <person name="Benocci T."/>
            <person name="Peng M."/>
            <person name="Battaglia E."/>
            <person name="Haridas S."/>
            <person name="Andreopoulos W."/>
            <person name="Labutti K."/>
            <person name="Pangilinan J."/>
            <person name="Floch G.L."/>
            <person name="Makela M.R."/>
            <person name="Henrissat B."/>
            <person name="Grigoriev I.V."/>
            <person name="Crouch J.A."/>
            <person name="De Vries R.P."/>
            <person name="Sukno S.A."/>
            <person name="Thon M.R."/>
        </authorList>
    </citation>
    <scope>NUCLEOTIDE SEQUENCE</scope>
    <source>
        <strain evidence="9">MAFF235873</strain>
    </source>
</reference>
<evidence type="ECO:0000256" key="6">
    <source>
        <dbReference type="SAM" id="MobiDB-lite"/>
    </source>
</evidence>
<dbReference type="Pfam" id="PF20684">
    <property type="entry name" value="Fung_rhodopsin"/>
    <property type="match status" value="1"/>
</dbReference>
<dbReference type="PANTHER" id="PTHR33048">
    <property type="entry name" value="PTH11-LIKE INTEGRAL MEMBRANE PROTEIN (AFU_ORTHOLOGUE AFUA_5G11245)"/>
    <property type="match status" value="1"/>
</dbReference>
<comment type="similarity">
    <text evidence="5">Belongs to the SAT4 family.</text>
</comment>
<feature type="region of interest" description="Disordered" evidence="6">
    <location>
        <begin position="283"/>
        <end position="308"/>
    </location>
</feature>
<name>A0AAD9HIW2_9PEZI</name>
<feature type="transmembrane region" description="Helical" evidence="7">
    <location>
        <begin position="96"/>
        <end position="118"/>
    </location>
</feature>
<evidence type="ECO:0000259" key="8">
    <source>
        <dbReference type="Pfam" id="PF20684"/>
    </source>
</evidence>
<feature type="transmembrane region" description="Helical" evidence="7">
    <location>
        <begin position="177"/>
        <end position="199"/>
    </location>
</feature>
<comment type="caution">
    <text evidence="9">The sequence shown here is derived from an EMBL/GenBank/DDBJ whole genome shotgun (WGS) entry which is preliminary data.</text>
</comment>
<evidence type="ECO:0000256" key="7">
    <source>
        <dbReference type="SAM" id="Phobius"/>
    </source>
</evidence>
<evidence type="ECO:0000256" key="1">
    <source>
        <dbReference type="ARBA" id="ARBA00004141"/>
    </source>
</evidence>
<keyword evidence="4 7" id="KW-0472">Membrane</keyword>
<feature type="transmembrane region" description="Helical" evidence="7">
    <location>
        <begin position="253"/>
        <end position="269"/>
    </location>
</feature>
<dbReference type="AlphaFoldDB" id="A0AAD9HIW2"/>
<feature type="domain" description="Rhodopsin" evidence="8">
    <location>
        <begin position="24"/>
        <end position="270"/>
    </location>
</feature>
<keyword evidence="3 7" id="KW-1133">Transmembrane helix</keyword>
<evidence type="ECO:0000256" key="3">
    <source>
        <dbReference type="ARBA" id="ARBA00022989"/>
    </source>
</evidence>
<dbReference type="InterPro" id="IPR052337">
    <property type="entry name" value="SAT4-like"/>
</dbReference>
<organism evidence="9 10">
    <name type="scientific">Colletotrichum zoysiae</name>
    <dbReference type="NCBI Taxonomy" id="1216348"/>
    <lineage>
        <taxon>Eukaryota</taxon>
        <taxon>Fungi</taxon>
        <taxon>Dikarya</taxon>
        <taxon>Ascomycota</taxon>
        <taxon>Pezizomycotina</taxon>
        <taxon>Sordariomycetes</taxon>
        <taxon>Hypocreomycetidae</taxon>
        <taxon>Glomerellales</taxon>
        <taxon>Glomerellaceae</taxon>
        <taxon>Colletotrichum</taxon>
        <taxon>Colletotrichum graminicola species complex</taxon>
    </lineage>
</organism>
<dbReference type="Proteomes" id="UP001232148">
    <property type="component" value="Unassembled WGS sequence"/>
</dbReference>
<evidence type="ECO:0000256" key="4">
    <source>
        <dbReference type="ARBA" id="ARBA00023136"/>
    </source>
</evidence>
<protein>
    <recommendedName>
        <fullName evidence="8">Rhodopsin domain-containing protein</fullName>
    </recommendedName>
</protein>
<dbReference type="PANTHER" id="PTHR33048:SF2">
    <property type="entry name" value="SRPK"/>
    <property type="match status" value="1"/>
</dbReference>
<feature type="transmembrane region" description="Helical" evidence="7">
    <location>
        <begin position="130"/>
        <end position="157"/>
    </location>
</feature>
<proteinExistence type="inferred from homology"/>
<gene>
    <name evidence="9" type="ORF">LX32DRAFT_662839</name>
</gene>
<evidence type="ECO:0000256" key="2">
    <source>
        <dbReference type="ARBA" id="ARBA00022692"/>
    </source>
</evidence>
<sequence>MGIDPNLLEIWTLYAVATLMIVARVFCRTKLVGVSDFRPDDYLIFLAWALWTTACVMATFFILVAKGRHTSLLTHEQRATMPESEFYIWEYGTKNFVAGMSIYAAIVWTLKLNMLFFYRRLVKGQWVEKFILPVMGLVGATAAAIILIIALTCRPITLMWQIRPDPGENCHPQNKIWFVSILAMNVATDLCIIAIPTPVISLVRASVWRKIGIYFLFSLGVFIMAAAILRVVLTFYPTGGLGPAAMWSVREDFVAIFAGQAPMVVPLFKKRFWKRLTYRLTPKSSGQRSEGHELNNEPESNNIKQPKDPYSLTQLGFTHISNATRNSPTNTAVIVEETAMPQVTVKWWHKLGCT</sequence>
<evidence type="ECO:0000313" key="10">
    <source>
        <dbReference type="Proteomes" id="UP001232148"/>
    </source>
</evidence>